<organism evidence="1 2">
    <name type="scientific">Bursaphelenchus okinawaensis</name>
    <dbReference type="NCBI Taxonomy" id="465554"/>
    <lineage>
        <taxon>Eukaryota</taxon>
        <taxon>Metazoa</taxon>
        <taxon>Ecdysozoa</taxon>
        <taxon>Nematoda</taxon>
        <taxon>Chromadorea</taxon>
        <taxon>Rhabditida</taxon>
        <taxon>Tylenchina</taxon>
        <taxon>Tylenchomorpha</taxon>
        <taxon>Aphelenchoidea</taxon>
        <taxon>Aphelenchoididae</taxon>
        <taxon>Bursaphelenchus</taxon>
    </lineage>
</organism>
<proteinExistence type="predicted"/>
<accession>A0A811K3U4</accession>
<sequence>MGALIKFKKSEEGGSRDLATFCLRFRRGVAEQRSEPPIGRDMAKLVSTEERCPDGSFKVNRVAEAGTEGQLSIACQPFNINQEQRKSNEDQDLVHPGENGLADPGLLEGEEVDHGELVVVDHEEEFGRRMMPAQLPELQIEDLVQILDNDEQRARALAEARGRVQIFDTGAQPLPRRSWGSQRHQEDQNLVSADFYRRVAYLRDLKDRRRN</sequence>
<keyword evidence="2" id="KW-1185">Reference proteome</keyword>
<comment type="caution">
    <text evidence="1">The sequence shown here is derived from an EMBL/GenBank/DDBJ whole genome shotgun (WGS) entry which is preliminary data.</text>
</comment>
<name>A0A811K3U4_9BILA</name>
<evidence type="ECO:0000313" key="1">
    <source>
        <dbReference type="EMBL" id="CAD5210363.1"/>
    </source>
</evidence>
<dbReference type="AlphaFoldDB" id="A0A811K3U4"/>
<dbReference type="Proteomes" id="UP000783686">
    <property type="component" value="Unassembled WGS sequence"/>
</dbReference>
<dbReference type="EMBL" id="CAJFDH010000002">
    <property type="protein sequence ID" value="CAD5210363.1"/>
    <property type="molecule type" value="Genomic_DNA"/>
</dbReference>
<gene>
    <name evidence="1" type="ORF">BOKJ2_LOCUS3150</name>
</gene>
<evidence type="ECO:0000313" key="2">
    <source>
        <dbReference type="Proteomes" id="UP000614601"/>
    </source>
</evidence>
<dbReference type="Proteomes" id="UP000614601">
    <property type="component" value="Unassembled WGS sequence"/>
</dbReference>
<reference evidence="1" key="1">
    <citation type="submission" date="2020-09" db="EMBL/GenBank/DDBJ databases">
        <authorList>
            <person name="Kikuchi T."/>
        </authorList>
    </citation>
    <scope>NUCLEOTIDE SEQUENCE</scope>
    <source>
        <strain evidence="1">SH1</strain>
    </source>
</reference>
<protein>
    <submittedName>
        <fullName evidence="1">Uncharacterized protein</fullName>
    </submittedName>
</protein>
<dbReference type="EMBL" id="CAJFCW020000002">
    <property type="protein sequence ID" value="CAG9091189.1"/>
    <property type="molecule type" value="Genomic_DNA"/>
</dbReference>